<dbReference type="PANTHER" id="PTHR12192">
    <property type="entry name" value="CATION TRANSPORT PROTEIN CHAC-RELATED"/>
    <property type="match status" value="1"/>
</dbReference>
<name>A0A348HHP5_9GAMM</name>
<dbReference type="EMBL" id="AP018933">
    <property type="protein sequence ID" value="BBG31147.1"/>
    <property type="molecule type" value="Genomic_DNA"/>
</dbReference>
<dbReference type="InterPro" id="IPR013024">
    <property type="entry name" value="GGCT-like"/>
</dbReference>
<dbReference type="GO" id="GO:0005737">
    <property type="term" value="C:cytoplasm"/>
    <property type="evidence" value="ECO:0007669"/>
    <property type="project" value="TreeGrafter"/>
</dbReference>
<dbReference type="InterPro" id="IPR006840">
    <property type="entry name" value="ChaC"/>
</dbReference>
<dbReference type="STRING" id="1123510.GCA_000620025_02563"/>
<evidence type="ECO:0000313" key="4">
    <source>
        <dbReference type="EMBL" id="BBG31147.1"/>
    </source>
</evidence>
<keyword evidence="2" id="KW-0456">Lyase</keyword>
<dbReference type="PANTHER" id="PTHR12192:SF2">
    <property type="entry name" value="GLUTATHIONE-SPECIFIC GAMMA-GLUTAMYLCYCLOTRANSFERASE 2"/>
    <property type="match status" value="1"/>
</dbReference>
<evidence type="ECO:0000313" key="5">
    <source>
        <dbReference type="Proteomes" id="UP000267342"/>
    </source>
</evidence>
<dbReference type="SUPFAM" id="SSF110857">
    <property type="entry name" value="Gamma-glutamyl cyclotransferase-like"/>
    <property type="match status" value="1"/>
</dbReference>
<dbReference type="RefSeq" id="WP_197714345.1">
    <property type="nucleotide sequence ID" value="NZ_AP018933.1"/>
</dbReference>
<dbReference type="EC" id="4.3.2.7" evidence="1"/>
<organism evidence="4 5">
    <name type="scientific">Zymobacter palmae</name>
    <dbReference type="NCBI Taxonomy" id="33074"/>
    <lineage>
        <taxon>Bacteria</taxon>
        <taxon>Pseudomonadati</taxon>
        <taxon>Pseudomonadota</taxon>
        <taxon>Gammaproteobacteria</taxon>
        <taxon>Oceanospirillales</taxon>
        <taxon>Halomonadaceae</taxon>
        <taxon>Zymobacter group</taxon>
        <taxon>Zymobacter</taxon>
    </lineage>
</organism>
<dbReference type="GO" id="GO:0061928">
    <property type="term" value="F:glutathione specific gamma-glutamylcyclotransferase activity"/>
    <property type="evidence" value="ECO:0007669"/>
    <property type="project" value="UniProtKB-EC"/>
</dbReference>
<accession>A0A348HHP5</accession>
<keyword evidence="5" id="KW-1185">Reference proteome</keyword>
<evidence type="ECO:0000256" key="2">
    <source>
        <dbReference type="ARBA" id="ARBA00023239"/>
    </source>
</evidence>
<proteinExistence type="predicted"/>
<reference evidence="4 5" key="1">
    <citation type="submission" date="2018-09" db="EMBL/GenBank/DDBJ databases">
        <title>Zymobacter palmae IAM14233 (=T109) whole genome analysis.</title>
        <authorList>
            <person name="Yanase H."/>
        </authorList>
    </citation>
    <scope>NUCLEOTIDE SEQUENCE [LARGE SCALE GENOMIC DNA]</scope>
    <source>
        <strain evidence="4 5">IAM14233</strain>
    </source>
</reference>
<gene>
    <name evidence="4" type="ORF">ZBT109_2416</name>
</gene>
<dbReference type="Gene3D" id="3.10.490.10">
    <property type="entry name" value="Gamma-glutamyl cyclotransferase-like"/>
    <property type="match status" value="1"/>
</dbReference>
<dbReference type="CDD" id="cd06661">
    <property type="entry name" value="GGCT_like"/>
    <property type="match status" value="1"/>
</dbReference>
<feature type="region of interest" description="Disordered" evidence="3">
    <location>
        <begin position="1"/>
        <end position="27"/>
    </location>
</feature>
<evidence type="ECO:0000256" key="1">
    <source>
        <dbReference type="ARBA" id="ARBA00012344"/>
    </source>
</evidence>
<dbReference type="GO" id="GO:0006751">
    <property type="term" value="P:glutathione catabolic process"/>
    <property type="evidence" value="ECO:0007669"/>
    <property type="project" value="InterPro"/>
</dbReference>
<dbReference type="AlphaFoldDB" id="A0A348HHP5"/>
<dbReference type="Pfam" id="PF04752">
    <property type="entry name" value="ChaC"/>
    <property type="match status" value="1"/>
</dbReference>
<protein>
    <recommendedName>
        <fullName evidence="1">glutathione-specific gamma-glutamylcyclotransferase</fullName>
        <ecNumber evidence="1">4.3.2.7</ecNumber>
    </recommendedName>
</protein>
<dbReference type="KEGG" id="zpl:ZBT109_2416"/>
<dbReference type="Proteomes" id="UP000267342">
    <property type="component" value="Chromosome"/>
</dbReference>
<sequence>MTTEQDTAPSSVPPSSSTDSQRMCCGGGMQTYPPRLDAVMPMTAEAHERSIAEMLELRRRQGYEDQDIWLFAYGSLIWRPECPAIESLRGYIEGFHRGLYLWSRIHRGTPEQPGLVFGLDEGGSCEGVAFKLSAQDLQCHLLALWKREMPDCSYRPTWVPCTLENGRTVPALAFVVARSQPTYVGQLSDEIIRKVFETARGQCGTTYDYVAQTAVALRNAEMPDETLEGLLRRCQPSVNAVS</sequence>
<dbReference type="InterPro" id="IPR036568">
    <property type="entry name" value="GGCT-like_sf"/>
</dbReference>
<evidence type="ECO:0000256" key="3">
    <source>
        <dbReference type="SAM" id="MobiDB-lite"/>
    </source>
</evidence>